<sequence>MAPKKPVPAPPADKLPLAVRKNVRDEWESKRPELEERISKALGETWTIAVNPNLIYANANDEDHKARIGSAIVWYFEPLTDNVESFVKSFGDDGKAELNKLASEHRVELVPQEETNFRYGGLQIKDGVLRLVFELDNFAVNVSNVSREFADALKSADAAGSGSAFNIVARNSVRDDYESKIEDVQEAIGKLLAVPDIKLNGNFENNAAVLAKAGDKGRSDWDSSFGGATFAYFESLKSQLEYKGFKDDDMLQEGFQEGVPKNEIQLRVVEKLSKGRYHETFIEDGVLVIQTVPENWWTNVSQVAENILEIL</sequence>
<name>A0AAV9NG47_9EURO</name>
<keyword evidence="2" id="KW-1185">Reference proteome</keyword>
<dbReference type="RefSeq" id="XP_064708168.1">
    <property type="nucleotide sequence ID" value="XM_064856268.1"/>
</dbReference>
<organism evidence="1 2">
    <name type="scientific">Exophiala bonariae</name>
    <dbReference type="NCBI Taxonomy" id="1690606"/>
    <lineage>
        <taxon>Eukaryota</taxon>
        <taxon>Fungi</taxon>
        <taxon>Dikarya</taxon>
        <taxon>Ascomycota</taxon>
        <taxon>Pezizomycotina</taxon>
        <taxon>Eurotiomycetes</taxon>
        <taxon>Chaetothyriomycetidae</taxon>
        <taxon>Chaetothyriales</taxon>
        <taxon>Herpotrichiellaceae</taxon>
        <taxon>Exophiala</taxon>
    </lineage>
</organism>
<dbReference type="Proteomes" id="UP001358417">
    <property type="component" value="Unassembled WGS sequence"/>
</dbReference>
<dbReference type="AlphaFoldDB" id="A0AAV9NG47"/>
<evidence type="ECO:0000313" key="1">
    <source>
        <dbReference type="EMBL" id="KAK5056198.1"/>
    </source>
</evidence>
<evidence type="ECO:0000313" key="2">
    <source>
        <dbReference type="Proteomes" id="UP001358417"/>
    </source>
</evidence>
<dbReference type="GeneID" id="89980893"/>
<comment type="caution">
    <text evidence="1">The sequence shown here is derived from an EMBL/GenBank/DDBJ whole genome shotgun (WGS) entry which is preliminary data.</text>
</comment>
<protein>
    <submittedName>
        <fullName evidence="1">Uncharacterized protein</fullName>
    </submittedName>
</protein>
<reference evidence="1 2" key="1">
    <citation type="submission" date="2023-08" db="EMBL/GenBank/DDBJ databases">
        <title>Black Yeasts Isolated from many extreme environments.</title>
        <authorList>
            <person name="Coleine C."/>
            <person name="Stajich J.E."/>
            <person name="Selbmann L."/>
        </authorList>
    </citation>
    <scope>NUCLEOTIDE SEQUENCE [LARGE SCALE GENOMIC DNA]</scope>
    <source>
        <strain evidence="1 2">CCFEE 5792</strain>
    </source>
</reference>
<gene>
    <name evidence="1" type="ORF">LTR84_012751</name>
</gene>
<dbReference type="EMBL" id="JAVRRD010000008">
    <property type="protein sequence ID" value="KAK5056198.1"/>
    <property type="molecule type" value="Genomic_DNA"/>
</dbReference>
<accession>A0AAV9NG47</accession>
<proteinExistence type="predicted"/>